<dbReference type="InterPro" id="IPR032710">
    <property type="entry name" value="NTF2-like_dom_sf"/>
</dbReference>
<dbReference type="GO" id="GO:0016987">
    <property type="term" value="F:sigma factor activity"/>
    <property type="evidence" value="ECO:0007669"/>
    <property type="project" value="UniProtKB-KW"/>
</dbReference>
<dbReference type="Gene3D" id="1.10.10.10">
    <property type="entry name" value="Winged helix-like DNA-binding domain superfamily/Winged helix DNA-binding domain"/>
    <property type="match status" value="1"/>
</dbReference>
<feature type="domain" description="RNA polymerase sigma-70 region 2" evidence="6">
    <location>
        <begin position="7"/>
        <end position="68"/>
    </location>
</feature>
<evidence type="ECO:0000256" key="3">
    <source>
        <dbReference type="ARBA" id="ARBA00023015"/>
    </source>
</evidence>
<dbReference type="InterPro" id="IPR036388">
    <property type="entry name" value="WH-like_DNA-bd_sf"/>
</dbReference>
<dbReference type="Gene3D" id="3.10.450.50">
    <property type="match status" value="1"/>
</dbReference>
<dbReference type="InterPro" id="IPR013324">
    <property type="entry name" value="RNA_pol_sigma_r3/r4-like"/>
</dbReference>
<protein>
    <submittedName>
        <fullName evidence="8">RNA polymerase ECF family sigma subunit</fullName>
    </submittedName>
</protein>
<dbReference type="SUPFAM" id="SSF88659">
    <property type="entry name" value="Sigma3 and sigma4 domains of RNA polymerase sigma factors"/>
    <property type="match status" value="1"/>
</dbReference>
<sequence>MDRLARFEANRPRLLGLAYRLLGEASEAEDVVQEAYLRWDASDGVEVPEAWLTKVVTNLCLTRLTSARARRELYTGPWLPEPVFTEHGELGPLETAEQRDSLSMGLLFLLERLTPPERAAFVLREAFGHSHREIGEILDLDESHVRQLYRRARQHVGDGRKRFTATTEQRRAIVERFLDATVKGDVAALERMFADEVVSWADGGGKVTAARRPILGRDRVARYVAGLHRDPRAADIELSVRSINGSPGLALHLHGELFGIVLLEPGADGVLALHTVVNPDKLAYAAAQKWSA</sequence>
<feature type="domain" description="RNA polymerase sigma factor 70 region 4 type 2" evidence="7">
    <location>
        <begin position="106"/>
        <end position="155"/>
    </location>
</feature>
<evidence type="ECO:0000256" key="5">
    <source>
        <dbReference type="ARBA" id="ARBA00023163"/>
    </source>
</evidence>
<comment type="caution">
    <text evidence="8">The sequence shown here is derived from an EMBL/GenBank/DDBJ whole genome shotgun (WGS) entry which is preliminary data.</text>
</comment>
<dbReference type="RefSeq" id="WP_123683182.1">
    <property type="nucleotide sequence ID" value="NZ_CBDRCF010000002.1"/>
</dbReference>
<name>A0A3N2GR29_9PSEU</name>
<proteinExistence type="inferred from homology"/>
<dbReference type="Pfam" id="PF04542">
    <property type="entry name" value="Sigma70_r2"/>
    <property type="match status" value="1"/>
</dbReference>
<organism evidence="8 9">
    <name type="scientific">Amycolatopsis thermoflava</name>
    <dbReference type="NCBI Taxonomy" id="84480"/>
    <lineage>
        <taxon>Bacteria</taxon>
        <taxon>Bacillati</taxon>
        <taxon>Actinomycetota</taxon>
        <taxon>Actinomycetes</taxon>
        <taxon>Pseudonocardiales</taxon>
        <taxon>Pseudonocardiaceae</taxon>
        <taxon>Amycolatopsis</taxon>
        <taxon>Amycolatopsis methanolica group</taxon>
    </lineage>
</organism>
<dbReference type="GO" id="GO:0006352">
    <property type="term" value="P:DNA-templated transcription initiation"/>
    <property type="evidence" value="ECO:0007669"/>
    <property type="project" value="InterPro"/>
</dbReference>
<keyword evidence="5" id="KW-0804">Transcription</keyword>
<dbReference type="Pfam" id="PF08281">
    <property type="entry name" value="Sigma70_r4_2"/>
    <property type="match status" value="1"/>
</dbReference>
<evidence type="ECO:0000256" key="4">
    <source>
        <dbReference type="ARBA" id="ARBA00023082"/>
    </source>
</evidence>
<dbReference type="NCBIfam" id="TIGR02937">
    <property type="entry name" value="sigma70-ECF"/>
    <property type="match status" value="1"/>
</dbReference>
<dbReference type="InterPro" id="IPR013249">
    <property type="entry name" value="RNA_pol_sigma70_r4_t2"/>
</dbReference>
<evidence type="ECO:0000259" key="7">
    <source>
        <dbReference type="Pfam" id="PF08281"/>
    </source>
</evidence>
<evidence type="ECO:0000256" key="2">
    <source>
        <dbReference type="ARBA" id="ARBA00011344"/>
    </source>
</evidence>
<evidence type="ECO:0000313" key="9">
    <source>
        <dbReference type="Proteomes" id="UP000274843"/>
    </source>
</evidence>
<dbReference type="InterPro" id="IPR007627">
    <property type="entry name" value="RNA_pol_sigma70_r2"/>
</dbReference>
<dbReference type="InterPro" id="IPR013325">
    <property type="entry name" value="RNA_pol_sigma_r2"/>
</dbReference>
<dbReference type="SUPFAM" id="SSF88946">
    <property type="entry name" value="Sigma2 domain of RNA polymerase sigma factors"/>
    <property type="match status" value="1"/>
</dbReference>
<dbReference type="SUPFAM" id="SSF54427">
    <property type="entry name" value="NTF2-like"/>
    <property type="match status" value="1"/>
</dbReference>
<comment type="similarity">
    <text evidence="1">Belongs to the sigma-70 factor family. ECF subfamily.</text>
</comment>
<dbReference type="PANTHER" id="PTHR30173:SF36">
    <property type="entry name" value="ECF RNA POLYMERASE SIGMA FACTOR SIGJ"/>
    <property type="match status" value="1"/>
</dbReference>
<accession>A0A3N2GR29</accession>
<dbReference type="EMBL" id="RKHY01000001">
    <property type="protein sequence ID" value="ROS38983.1"/>
    <property type="molecule type" value="Genomic_DNA"/>
</dbReference>
<evidence type="ECO:0000259" key="6">
    <source>
        <dbReference type="Pfam" id="PF04542"/>
    </source>
</evidence>
<dbReference type="GO" id="GO:0003677">
    <property type="term" value="F:DNA binding"/>
    <property type="evidence" value="ECO:0007669"/>
    <property type="project" value="InterPro"/>
</dbReference>
<keyword evidence="3" id="KW-0805">Transcription regulation</keyword>
<dbReference type="InterPro" id="IPR052704">
    <property type="entry name" value="ECF_Sigma-70_Domain"/>
</dbReference>
<comment type="subunit">
    <text evidence="2">Interacts transiently with the RNA polymerase catalytic core formed by RpoA, RpoB, RpoC and RpoZ (2 alpha, 1 beta, 1 beta' and 1 omega subunit) to form the RNA polymerase holoenzyme that can initiate transcription.</text>
</comment>
<dbReference type="CDD" id="cd06171">
    <property type="entry name" value="Sigma70_r4"/>
    <property type="match status" value="1"/>
</dbReference>
<dbReference type="AlphaFoldDB" id="A0A3N2GR29"/>
<evidence type="ECO:0000313" key="8">
    <source>
        <dbReference type="EMBL" id="ROS38983.1"/>
    </source>
</evidence>
<dbReference type="Proteomes" id="UP000274843">
    <property type="component" value="Unassembled WGS sequence"/>
</dbReference>
<dbReference type="Gene3D" id="1.10.1740.10">
    <property type="match status" value="1"/>
</dbReference>
<evidence type="ECO:0000256" key="1">
    <source>
        <dbReference type="ARBA" id="ARBA00010641"/>
    </source>
</evidence>
<dbReference type="NCBIfam" id="NF007214">
    <property type="entry name" value="PRK09636.1"/>
    <property type="match status" value="1"/>
</dbReference>
<dbReference type="PANTHER" id="PTHR30173">
    <property type="entry name" value="SIGMA 19 FACTOR"/>
    <property type="match status" value="1"/>
</dbReference>
<keyword evidence="9" id="KW-1185">Reference proteome</keyword>
<gene>
    <name evidence="8" type="ORF">EDD35_1275</name>
</gene>
<dbReference type="InterPro" id="IPR014284">
    <property type="entry name" value="RNA_pol_sigma-70_dom"/>
</dbReference>
<reference evidence="8 9" key="1">
    <citation type="submission" date="2018-11" db="EMBL/GenBank/DDBJ databases">
        <title>Sequencing the genomes of 1000 actinobacteria strains.</title>
        <authorList>
            <person name="Klenk H.-P."/>
        </authorList>
    </citation>
    <scope>NUCLEOTIDE SEQUENCE [LARGE SCALE GENOMIC DNA]</scope>
    <source>
        <strain evidence="8 9">DSM 44348</strain>
    </source>
</reference>
<dbReference type="GeneID" id="301842721"/>
<keyword evidence="4" id="KW-0731">Sigma factor</keyword>